<dbReference type="GeneID" id="63837205"/>
<feature type="region of interest" description="Disordered" evidence="1">
    <location>
        <begin position="22"/>
        <end position="68"/>
    </location>
</feature>
<sequence>MPPKIPPTTSLVCVGTPLLLEDPEDADVEVEEEVPAEAVEAPDPSPPPRLYVAEADSAADDHPVDDESERLLHAEEELEAWAEVELIVELANVVEASELGTVELEVVFNEEIGVDSDGDDDRREEEEANELEVELRVEKDDDDSGDDDDDMCVKDNAAGIDVVAAEEDRPVSEEEDPVTVSDDEVAVAESASEEGLCRESRTGAIDDLDDADGLHDLGDGGIPGIQDCCCCCGGGVGPAIVELLMRMSVGVAVSLAVVLTGLKE</sequence>
<proteinExistence type="predicted"/>
<gene>
    <name evidence="2" type="ORF">M406DRAFT_326360</name>
</gene>
<dbReference type="RefSeq" id="XP_040781910.1">
    <property type="nucleotide sequence ID" value="XM_040920076.1"/>
</dbReference>
<dbReference type="EMBL" id="MU032344">
    <property type="protein sequence ID" value="KAF3770949.1"/>
    <property type="molecule type" value="Genomic_DNA"/>
</dbReference>
<comment type="caution">
    <text evidence="2">The sequence shown here is derived from an EMBL/GenBank/DDBJ whole genome shotgun (WGS) entry which is preliminary data.</text>
</comment>
<name>A0A9P4YCD7_CRYP1</name>
<feature type="compositionally biased region" description="Acidic residues" evidence="1">
    <location>
        <begin position="22"/>
        <end position="35"/>
    </location>
</feature>
<accession>A0A9P4YCD7</accession>
<protein>
    <submittedName>
        <fullName evidence="2">Uncharacterized protein</fullName>
    </submittedName>
</protein>
<dbReference type="Proteomes" id="UP000803844">
    <property type="component" value="Unassembled WGS sequence"/>
</dbReference>
<evidence type="ECO:0000313" key="2">
    <source>
        <dbReference type="EMBL" id="KAF3770949.1"/>
    </source>
</evidence>
<evidence type="ECO:0000313" key="3">
    <source>
        <dbReference type="Proteomes" id="UP000803844"/>
    </source>
</evidence>
<feature type="region of interest" description="Disordered" evidence="1">
    <location>
        <begin position="112"/>
        <end position="148"/>
    </location>
</feature>
<evidence type="ECO:0000256" key="1">
    <source>
        <dbReference type="SAM" id="MobiDB-lite"/>
    </source>
</evidence>
<reference evidence="2" key="1">
    <citation type="journal article" date="2020" name="Phytopathology">
        <title>Genome sequence of the chestnut blight fungus Cryphonectria parasitica EP155: A fundamental resource for an archetypical invasive plant pathogen.</title>
        <authorList>
            <person name="Crouch J.A."/>
            <person name="Dawe A."/>
            <person name="Aerts A."/>
            <person name="Barry K."/>
            <person name="Churchill A.C.L."/>
            <person name="Grimwood J."/>
            <person name="Hillman B."/>
            <person name="Milgroom M.G."/>
            <person name="Pangilinan J."/>
            <person name="Smith M."/>
            <person name="Salamov A."/>
            <person name="Schmutz J."/>
            <person name="Yadav J."/>
            <person name="Grigoriev I.V."/>
            <person name="Nuss D."/>
        </authorList>
    </citation>
    <scope>NUCLEOTIDE SEQUENCE</scope>
    <source>
        <strain evidence="2">EP155</strain>
    </source>
</reference>
<organism evidence="2 3">
    <name type="scientific">Cryphonectria parasitica (strain ATCC 38755 / EP155)</name>
    <dbReference type="NCBI Taxonomy" id="660469"/>
    <lineage>
        <taxon>Eukaryota</taxon>
        <taxon>Fungi</taxon>
        <taxon>Dikarya</taxon>
        <taxon>Ascomycota</taxon>
        <taxon>Pezizomycotina</taxon>
        <taxon>Sordariomycetes</taxon>
        <taxon>Sordariomycetidae</taxon>
        <taxon>Diaporthales</taxon>
        <taxon>Cryphonectriaceae</taxon>
        <taxon>Cryphonectria-Endothia species complex</taxon>
        <taxon>Cryphonectria</taxon>
    </lineage>
</organism>
<keyword evidence="3" id="KW-1185">Reference proteome</keyword>
<feature type="compositionally biased region" description="Acidic residues" evidence="1">
    <location>
        <begin position="112"/>
        <end position="132"/>
    </location>
</feature>
<dbReference type="AlphaFoldDB" id="A0A9P4YCD7"/>